<dbReference type="EMBL" id="CP101990">
    <property type="protein sequence ID" value="UUI70016.1"/>
    <property type="molecule type" value="Genomic_DNA"/>
</dbReference>
<dbReference type="Proteomes" id="UP001315860">
    <property type="component" value="Chromosome"/>
</dbReference>
<accession>A0ABY5KKM7</accession>
<evidence type="ECO:0000313" key="1">
    <source>
        <dbReference type="EMBL" id="UUI70016.1"/>
    </source>
</evidence>
<protein>
    <submittedName>
        <fullName evidence="1">SRPBCC family protein</fullName>
    </submittedName>
</protein>
<keyword evidence="2" id="KW-1185">Reference proteome</keyword>
<dbReference type="InterPro" id="IPR019587">
    <property type="entry name" value="Polyketide_cyclase/dehydratase"/>
</dbReference>
<name>A0ABY5KKM7_9ACTN</name>
<reference evidence="1 2" key="1">
    <citation type="submission" date="2022-07" db="EMBL/GenBank/DDBJ databases">
        <title>Novel species in genus Aeromicrobium.</title>
        <authorList>
            <person name="Ye L."/>
        </authorList>
    </citation>
    <scope>NUCLEOTIDE SEQUENCE [LARGE SCALE GENOMIC DNA]</scope>
    <source>
        <strain evidence="2">zg-Y50</strain>
    </source>
</reference>
<dbReference type="SUPFAM" id="SSF55961">
    <property type="entry name" value="Bet v1-like"/>
    <property type="match status" value="1"/>
</dbReference>
<gene>
    <name evidence="1" type="ORF">NP095_03545</name>
</gene>
<organism evidence="1 2">
    <name type="scientific">Aeromicrobium duanguangcaii</name>
    <dbReference type="NCBI Taxonomy" id="2968086"/>
    <lineage>
        <taxon>Bacteria</taxon>
        <taxon>Bacillati</taxon>
        <taxon>Actinomycetota</taxon>
        <taxon>Actinomycetes</taxon>
        <taxon>Propionibacteriales</taxon>
        <taxon>Nocardioidaceae</taxon>
        <taxon>Aeromicrobium</taxon>
    </lineage>
</organism>
<sequence>MAAPVDRVWDVLQDQRRMRRWSPETWAQLFLPRRLAPNQLSLNLNQRKAFVWPTLSRYVEVAAPERLAFRVYGPGALWSYRLEPQDGGTRLVVRRDLIGGRRTLLSRVVATLALGGIDEHDDELVAGMDRTLAAIASDVAARGA</sequence>
<dbReference type="InterPro" id="IPR023393">
    <property type="entry name" value="START-like_dom_sf"/>
</dbReference>
<dbReference type="Gene3D" id="3.30.530.20">
    <property type="match status" value="1"/>
</dbReference>
<dbReference type="Pfam" id="PF10604">
    <property type="entry name" value="Polyketide_cyc2"/>
    <property type="match status" value="1"/>
</dbReference>
<evidence type="ECO:0000313" key="2">
    <source>
        <dbReference type="Proteomes" id="UP001315860"/>
    </source>
</evidence>
<proteinExistence type="predicted"/>